<organism evidence="10 11">
    <name type="scientific">Acinetobacter marinus</name>
    <dbReference type="NCBI Taxonomy" id="281375"/>
    <lineage>
        <taxon>Bacteria</taxon>
        <taxon>Pseudomonadati</taxon>
        <taxon>Pseudomonadota</taxon>
        <taxon>Gammaproteobacteria</taxon>
        <taxon>Moraxellales</taxon>
        <taxon>Moraxellaceae</taxon>
        <taxon>Acinetobacter</taxon>
    </lineage>
</organism>
<dbReference type="InterPro" id="IPR029052">
    <property type="entry name" value="Metallo-depent_PP-like"/>
</dbReference>
<proteinExistence type="inferred from homology"/>
<dbReference type="GO" id="GO:0004519">
    <property type="term" value="F:endonuclease activity"/>
    <property type="evidence" value="ECO:0007669"/>
    <property type="project" value="UniProtKB-KW"/>
</dbReference>
<dbReference type="InterPro" id="IPR004843">
    <property type="entry name" value="Calcineurin-like_PHP"/>
</dbReference>
<name>A0A1G6MMN0_9GAMM</name>
<dbReference type="InterPro" id="IPR004593">
    <property type="entry name" value="SbcD"/>
</dbReference>
<dbReference type="OrthoDB" id="9773856at2"/>
<keyword evidence="4 7" id="KW-0540">Nuclease</keyword>
<dbReference type="InterPro" id="IPR026843">
    <property type="entry name" value="SbcD_C"/>
</dbReference>
<reference evidence="11" key="1">
    <citation type="submission" date="2016-09" db="EMBL/GenBank/DDBJ databases">
        <authorList>
            <person name="Varghese N."/>
            <person name="Submissions S."/>
        </authorList>
    </citation>
    <scope>NUCLEOTIDE SEQUENCE [LARGE SCALE GENOMIC DNA]</scope>
    <source>
        <strain evidence="11">ANC 3699</strain>
    </source>
</reference>
<dbReference type="RefSeq" id="WP_092620624.1">
    <property type="nucleotide sequence ID" value="NZ_FMYK01000007.1"/>
</dbReference>
<evidence type="ECO:0000259" key="8">
    <source>
        <dbReference type="Pfam" id="PF00149"/>
    </source>
</evidence>
<keyword evidence="11" id="KW-1185">Reference proteome</keyword>
<dbReference type="CDD" id="cd00840">
    <property type="entry name" value="MPP_Mre11_N"/>
    <property type="match status" value="1"/>
</dbReference>
<keyword evidence="7" id="KW-0233">DNA recombination</keyword>
<dbReference type="AlphaFoldDB" id="A0A1G6MMN0"/>
<protein>
    <recommendedName>
        <fullName evidence="3 7">Nuclease SbcCD subunit D</fullName>
    </recommendedName>
</protein>
<dbReference type="GO" id="GO:0008408">
    <property type="term" value="F:3'-5' exonuclease activity"/>
    <property type="evidence" value="ECO:0007669"/>
    <property type="project" value="InterPro"/>
</dbReference>
<dbReference type="Pfam" id="PF12320">
    <property type="entry name" value="SbcD_C"/>
    <property type="match status" value="1"/>
</dbReference>
<dbReference type="PANTHER" id="PTHR30337">
    <property type="entry name" value="COMPONENT OF ATP-DEPENDENT DSDNA EXONUCLEASE"/>
    <property type="match status" value="1"/>
</dbReference>
<dbReference type="GO" id="GO:0006260">
    <property type="term" value="P:DNA replication"/>
    <property type="evidence" value="ECO:0007669"/>
    <property type="project" value="UniProtKB-KW"/>
</dbReference>
<evidence type="ECO:0000313" key="10">
    <source>
        <dbReference type="EMBL" id="SDC56793.1"/>
    </source>
</evidence>
<evidence type="ECO:0000256" key="3">
    <source>
        <dbReference type="ARBA" id="ARBA00013365"/>
    </source>
</evidence>
<keyword evidence="5 7" id="KW-0378">Hydrolase</keyword>
<sequence length="427" mass="48893">MTVRFFHTADWHLGQLFHNYPRDYEHTQFLAWLIVQIKEKQPHALLIAGDIFDVINPSSQAQKQLNRFLADAHEVAPQMQTLLIAGNHDSGYRIEQIEPLLEKYNAKTVGLVHWHEDKTLNAERLIQPIYEFNTESNQREIVAWCVTLPFLRPAEITGFNADTTDHQSAIRYIHQQLINEAKQRQTGDQALIIMSHAHMQGGQESESERPIVVGNQEALSSDLFGDDIDYVALGHLHKPQKVGQDHIRYSGSPIPLSFSERNYPHQVLHITLDPNKSDAQKLQIDALKVPRTIDLKRITGELDDVMQQLRTLPAEVKQCENGKDDLRDFLEIEYISDRPAPLDLRQQIEQALPANCYRLLRIQRKTTAQNANTSTATSKIDLAPPTPTELFQHIWAKQGFSADQAVEQDFQSVLDEAQQRQYQSHES</sequence>
<keyword evidence="7" id="KW-0235">DNA replication</keyword>
<comment type="subunit">
    <text evidence="2 7">Heterodimer of SbcC and SbcD.</text>
</comment>
<comment type="similarity">
    <text evidence="1 7">Belongs to the SbcD family.</text>
</comment>
<accession>A0A1G6MMN0</accession>
<evidence type="ECO:0000313" key="11">
    <source>
        <dbReference type="Proteomes" id="UP000242317"/>
    </source>
</evidence>
<dbReference type="Pfam" id="PF00149">
    <property type="entry name" value="Metallophos"/>
    <property type="match status" value="1"/>
</dbReference>
<dbReference type="GO" id="GO:0006310">
    <property type="term" value="P:DNA recombination"/>
    <property type="evidence" value="ECO:0007669"/>
    <property type="project" value="UniProtKB-KW"/>
</dbReference>
<evidence type="ECO:0000256" key="7">
    <source>
        <dbReference type="RuleBase" id="RU363069"/>
    </source>
</evidence>
<evidence type="ECO:0000256" key="4">
    <source>
        <dbReference type="ARBA" id="ARBA00022722"/>
    </source>
</evidence>
<comment type="function">
    <text evidence="7">SbcCD cleaves DNA hairpin structures. These structures can inhibit DNA replication and are intermediates in certain DNA recombination reactions. The complex acts as a 3'-&gt;5' double strand exonuclease that can open hairpins. It also has a 5' single-strand endonuclease activity.</text>
</comment>
<dbReference type="EMBL" id="FMYK01000007">
    <property type="protein sequence ID" value="SDC56793.1"/>
    <property type="molecule type" value="Genomic_DNA"/>
</dbReference>
<dbReference type="Gene3D" id="3.60.21.10">
    <property type="match status" value="1"/>
</dbReference>
<feature type="domain" description="Nuclease SbcCD subunit D C-terminal" evidence="9">
    <location>
        <begin position="293"/>
        <end position="398"/>
    </location>
</feature>
<dbReference type="SUPFAM" id="SSF56300">
    <property type="entry name" value="Metallo-dependent phosphatases"/>
    <property type="match status" value="1"/>
</dbReference>
<dbReference type="PANTHER" id="PTHR30337:SF0">
    <property type="entry name" value="NUCLEASE SBCCD SUBUNIT D"/>
    <property type="match status" value="1"/>
</dbReference>
<evidence type="ECO:0000256" key="5">
    <source>
        <dbReference type="ARBA" id="ARBA00022801"/>
    </source>
</evidence>
<dbReference type="NCBIfam" id="TIGR00619">
    <property type="entry name" value="sbcd"/>
    <property type="match status" value="1"/>
</dbReference>
<dbReference type="InterPro" id="IPR041796">
    <property type="entry name" value="Mre11_N"/>
</dbReference>
<evidence type="ECO:0000256" key="1">
    <source>
        <dbReference type="ARBA" id="ARBA00010555"/>
    </source>
</evidence>
<evidence type="ECO:0000256" key="2">
    <source>
        <dbReference type="ARBA" id="ARBA00011322"/>
    </source>
</evidence>
<dbReference type="Proteomes" id="UP000242317">
    <property type="component" value="Unassembled WGS sequence"/>
</dbReference>
<dbReference type="InterPro" id="IPR050535">
    <property type="entry name" value="DNA_Repair-Maintenance_Comp"/>
</dbReference>
<evidence type="ECO:0000259" key="9">
    <source>
        <dbReference type="Pfam" id="PF12320"/>
    </source>
</evidence>
<evidence type="ECO:0000256" key="6">
    <source>
        <dbReference type="ARBA" id="ARBA00022839"/>
    </source>
</evidence>
<gene>
    <name evidence="7" type="primary">sbcD</name>
    <name evidence="10" type="ORF">SAMN05421749_10769</name>
</gene>
<keyword evidence="7" id="KW-0255">Endonuclease</keyword>
<keyword evidence="6 7" id="KW-0269">Exonuclease</keyword>
<feature type="domain" description="Calcineurin-like phosphoesterase" evidence="8">
    <location>
        <begin position="4"/>
        <end position="239"/>
    </location>
</feature>